<dbReference type="Pfam" id="PF16655">
    <property type="entry name" value="PhoD_N"/>
    <property type="match status" value="1"/>
</dbReference>
<dbReference type="PANTHER" id="PTHR43606:SF1">
    <property type="entry name" value="PHOD-LIKE PHOSPHATASE METALLOPHOSPHATASE DOMAIN-CONTAINING PROTEIN"/>
    <property type="match status" value="1"/>
</dbReference>
<dbReference type="EMBL" id="QYUK01000016">
    <property type="protein sequence ID" value="RJF80708.1"/>
    <property type="molecule type" value="Genomic_DNA"/>
</dbReference>
<dbReference type="InterPro" id="IPR029052">
    <property type="entry name" value="Metallo-depent_PP-like"/>
</dbReference>
<dbReference type="SUPFAM" id="SSF56300">
    <property type="entry name" value="Metallo-dependent phosphatases"/>
    <property type="match status" value="1"/>
</dbReference>
<dbReference type="PROSITE" id="PS51318">
    <property type="entry name" value="TAT"/>
    <property type="match status" value="1"/>
</dbReference>
<dbReference type="RefSeq" id="WP_119782760.1">
    <property type="nucleotide sequence ID" value="NZ_QYUK01000016.1"/>
</dbReference>
<dbReference type="AlphaFoldDB" id="A0A418VU66"/>
<accession>A0A418VU66</accession>
<evidence type="ECO:0000259" key="1">
    <source>
        <dbReference type="Pfam" id="PF09423"/>
    </source>
</evidence>
<dbReference type="InterPro" id="IPR006311">
    <property type="entry name" value="TAT_signal"/>
</dbReference>
<feature type="domain" description="Phospholipase D N-terminal" evidence="2">
    <location>
        <begin position="46"/>
        <end position="137"/>
    </location>
</feature>
<dbReference type="InterPro" id="IPR018946">
    <property type="entry name" value="PhoD-like_MPP"/>
</dbReference>
<dbReference type="CDD" id="cd07389">
    <property type="entry name" value="MPP_PhoD"/>
    <property type="match status" value="1"/>
</dbReference>
<proteinExistence type="predicted"/>
<dbReference type="InterPro" id="IPR032093">
    <property type="entry name" value="PhoD_N"/>
</dbReference>
<organism evidence="3 4">
    <name type="scientific">Oleomonas cavernae</name>
    <dbReference type="NCBI Taxonomy" id="2320859"/>
    <lineage>
        <taxon>Bacteria</taxon>
        <taxon>Pseudomonadati</taxon>
        <taxon>Pseudomonadota</taxon>
        <taxon>Alphaproteobacteria</taxon>
        <taxon>Acetobacterales</taxon>
        <taxon>Acetobacteraceae</taxon>
        <taxon>Oleomonas</taxon>
    </lineage>
</organism>
<evidence type="ECO:0000259" key="2">
    <source>
        <dbReference type="Pfam" id="PF16655"/>
    </source>
</evidence>
<name>A0A418VU66_9PROT</name>
<dbReference type="Proteomes" id="UP000284605">
    <property type="component" value="Unassembled WGS sequence"/>
</dbReference>
<dbReference type="Pfam" id="PF09423">
    <property type="entry name" value="PhoD"/>
    <property type="match status" value="1"/>
</dbReference>
<dbReference type="PANTHER" id="PTHR43606">
    <property type="entry name" value="PHOSPHATASE, PUTATIVE (AFU_ORTHOLOGUE AFUA_6G08710)-RELATED"/>
    <property type="match status" value="1"/>
</dbReference>
<dbReference type="InterPro" id="IPR038607">
    <property type="entry name" value="PhoD-like_sf"/>
</dbReference>
<comment type="caution">
    <text evidence="3">The sequence shown here is derived from an EMBL/GenBank/DDBJ whole genome shotgun (WGS) entry which is preliminary data.</text>
</comment>
<dbReference type="OrthoDB" id="327733at2"/>
<evidence type="ECO:0000313" key="3">
    <source>
        <dbReference type="EMBL" id="RJF80708.1"/>
    </source>
</evidence>
<dbReference type="Gene3D" id="3.60.21.70">
    <property type="entry name" value="PhoD-like phosphatase"/>
    <property type="match status" value="1"/>
</dbReference>
<sequence length="526" mass="58030">MSDQDNRFIMTRRGLIARSALIGAGAIATAQPFRAFAASARPRFTHGLQTGDIVGDRAALWARADRPARLNVQWATTSDFASPTSLAPVDALPESDFTAQVIAQGLPAGQQIYWRAAWTNIDDVNAVSNPVIGRFRTAPEAARDVTFTWSGDTCGQGWGINPDIGGMTIYETMNRMSPDFFIHSGDTIYADGPILAEVALPDGSTWRNLTLEGKHKVAETLDEYRIAYKYNLMDDNLKAFNARVPMFAQWDDHETTNNWYPSEILTNTGSDTRYTVKRVALLASRAKRAFLDYMPMLPVTDAGQKRINRHIPYGPSLDVFFLDMRSFRGPNTANLQTEESADTAFLGDSQILWLKRQLLASKATWKVIAADMPIGLKVPDGAQWEAIANGEDGTAKGRELEIARVLAYIKEKDIKNVVWLTADVHYTAAHYYDPNKAQFQDFKPFWEFVSGPLNAGTFGPNALDATFGPEVKFVKAPPAGQVNLPPSAGYQFFGHVKIDGKTKAMTVTLMDTAGAKLWSTDLTPEA</sequence>
<keyword evidence="4" id="KW-1185">Reference proteome</keyword>
<evidence type="ECO:0000313" key="4">
    <source>
        <dbReference type="Proteomes" id="UP000284605"/>
    </source>
</evidence>
<dbReference type="InterPro" id="IPR052900">
    <property type="entry name" value="Phospholipid_Metab_Enz"/>
</dbReference>
<dbReference type="Gene3D" id="2.60.40.380">
    <property type="entry name" value="Purple acid phosphatase-like, N-terminal"/>
    <property type="match status" value="1"/>
</dbReference>
<protein>
    <submittedName>
        <fullName evidence="3">Alkaline phosphatase</fullName>
    </submittedName>
</protein>
<feature type="domain" description="PhoD-like phosphatase metallophosphatase" evidence="1">
    <location>
        <begin position="153"/>
        <end position="508"/>
    </location>
</feature>
<gene>
    <name evidence="3" type="ORF">D3874_26835</name>
</gene>
<reference evidence="3 4" key="1">
    <citation type="submission" date="2018-09" db="EMBL/GenBank/DDBJ databases">
        <authorList>
            <person name="Zhu H."/>
        </authorList>
    </citation>
    <scope>NUCLEOTIDE SEQUENCE [LARGE SCALE GENOMIC DNA]</scope>
    <source>
        <strain evidence="3 4">K1W22B-8</strain>
    </source>
</reference>